<keyword evidence="9" id="KW-1185">Reference proteome</keyword>
<dbReference type="EMBL" id="MTYJ01000063">
    <property type="protein sequence ID" value="OQV17233.1"/>
    <property type="molecule type" value="Genomic_DNA"/>
</dbReference>
<feature type="transmembrane region" description="Helical" evidence="6">
    <location>
        <begin position="510"/>
        <end position="533"/>
    </location>
</feature>
<evidence type="ECO:0000256" key="4">
    <source>
        <dbReference type="ARBA" id="ARBA00022989"/>
    </source>
</evidence>
<evidence type="ECO:0000256" key="5">
    <source>
        <dbReference type="ARBA" id="ARBA00023136"/>
    </source>
</evidence>
<feature type="transmembrane region" description="Helical" evidence="6">
    <location>
        <begin position="250"/>
        <end position="267"/>
    </location>
</feature>
<sequence>MKSLFKEESNTLFLIPGLAYRSCNFAKAYFPFAKTILLFAWIQVVSRELSVSLISCCLDELLAAYRSAIAMLEAVWSRKKIGLIIGISQLAFIIIFGFLVDYGWDGSPASKRTSSASHSEVSKVVVVLPGKNASSMALQTVDHPVPVTTSKFPVETYYAMFQDVHVMVFVGFGFLMTFLRKYGYSSVGFNFLLAAYVLQWSTLMRGFLRLSENDYRIKLDIVSLINSDFTAATILISFGVVLGKLSMSQYLIMVLFETVFVTINEWICYEMFFIKDVGGTVAIHLFGAFFGLALARTIHQKKWSHDDFNKLKFGSHYNDLLSLIGTLFLWMFWPSFNAALATDDGRYRAVFNTYFAITASCLSAFMTSSFLSHGKFSLDIIQNSTLAGGVVVGAVCDMYLYPWGALICGAGAGVISALGYFYLGPILDRKLGFHDTCGVNNLHAMPAFLGTLISAIVAGCATKEVYGSGYYTQFPKHAPLANTKEFLDLKALYPDLQPGLGWTPAIQAGYQMAAMGVTLALAIGGAVLTGMVLRLPIWDAVNEYNVFEDDTHWELPTKMKRDDEAQLRERIGRVSKDGDYNSDQPVVVLHTLSEKKAATGNGYYSDHKAPV</sequence>
<dbReference type="AlphaFoldDB" id="A0A1W0WQ08"/>
<dbReference type="OrthoDB" id="534912at2759"/>
<dbReference type="GO" id="GO:0008519">
    <property type="term" value="F:ammonium channel activity"/>
    <property type="evidence" value="ECO:0007669"/>
    <property type="project" value="InterPro"/>
</dbReference>
<dbReference type="Pfam" id="PF00909">
    <property type="entry name" value="Ammonium_transp"/>
    <property type="match status" value="1"/>
</dbReference>
<dbReference type="PANTHER" id="PTHR11730:SF60">
    <property type="entry name" value="RH50, ISOFORM D"/>
    <property type="match status" value="1"/>
</dbReference>
<evidence type="ECO:0000256" key="6">
    <source>
        <dbReference type="SAM" id="Phobius"/>
    </source>
</evidence>
<feature type="transmembrane region" description="Helical" evidence="6">
    <location>
        <begin position="81"/>
        <end position="100"/>
    </location>
</feature>
<feature type="transmembrane region" description="Helical" evidence="6">
    <location>
        <begin position="316"/>
        <end position="333"/>
    </location>
</feature>
<dbReference type="GO" id="GO:0097272">
    <property type="term" value="P:ammonium homeostasis"/>
    <property type="evidence" value="ECO:0007669"/>
    <property type="project" value="TreeGrafter"/>
</dbReference>
<feature type="domain" description="Ammonium transporter AmtB-like" evidence="7">
    <location>
        <begin position="150"/>
        <end position="535"/>
    </location>
</feature>
<feature type="transmembrane region" description="Helical" evidence="6">
    <location>
        <begin position="401"/>
        <end position="423"/>
    </location>
</feature>
<dbReference type="InterPro" id="IPR002229">
    <property type="entry name" value="RhesusRHD"/>
</dbReference>
<dbReference type="Proteomes" id="UP000192578">
    <property type="component" value="Unassembled WGS sequence"/>
</dbReference>
<gene>
    <name evidence="8" type="ORF">BV898_08630</name>
</gene>
<comment type="subcellular location">
    <subcellularLocation>
        <location evidence="1">Membrane</location>
        <topology evidence="1">Multi-pass membrane protein</topology>
    </subcellularLocation>
</comment>
<keyword evidence="5 6" id="KW-0472">Membrane</keyword>
<evidence type="ECO:0000313" key="8">
    <source>
        <dbReference type="EMBL" id="OQV17233.1"/>
    </source>
</evidence>
<keyword evidence="4 6" id="KW-1133">Transmembrane helix</keyword>
<name>A0A1W0WQ08_HYPEX</name>
<feature type="transmembrane region" description="Helical" evidence="6">
    <location>
        <begin position="353"/>
        <end position="371"/>
    </location>
</feature>
<reference evidence="9" key="1">
    <citation type="submission" date="2017-01" db="EMBL/GenBank/DDBJ databases">
        <title>Comparative genomics of anhydrobiosis in the tardigrade Hypsibius dujardini.</title>
        <authorList>
            <person name="Yoshida Y."/>
            <person name="Koutsovoulos G."/>
            <person name="Laetsch D."/>
            <person name="Stevens L."/>
            <person name="Kumar S."/>
            <person name="Horikawa D."/>
            <person name="Ishino K."/>
            <person name="Komine S."/>
            <person name="Tomita M."/>
            <person name="Blaxter M."/>
            <person name="Arakawa K."/>
        </authorList>
    </citation>
    <scope>NUCLEOTIDE SEQUENCE [LARGE SCALE GENOMIC DNA]</scope>
    <source>
        <strain evidence="9">Z151</strain>
    </source>
</reference>
<dbReference type="GO" id="GO:0005886">
    <property type="term" value="C:plasma membrane"/>
    <property type="evidence" value="ECO:0007669"/>
    <property type="project" value="InterPro"/>
</dbReference>
<proteinExistence type="inferred from homology"/>
<protein>
    <submittedName>
        <fullName evidence="8">Ammonium transporter Rh type C</fullName>
    </submittedName>
</protein>
<evidence type="ECO:0000256" key="2">
    <source>
        <dbReference type="ARBA" id="ARBA00011036"/>
    </source>
</evidence>
<feature type="transmembrane region" description="Helical" evidence="6">
    <location>
        <begin position="182"/>
        <end position="201"/>
    </location>
</feature>
<evidence type="ECO:0000256" key="1">
    <source>
        <dbReference type="ARBA" id="ARBA00004141"/>
    </source>
</evidence>
<organism evidence="8 9">
    <name type="scientific">Hypsibius exemplaris</name>
    <name type="common">Freshwater tardigrade</name>
    <dbReference type="NCBI Taxonomy" id="2072580"/>
    <lineage>
        <taxon>Eukaryota</taxon>
        <taxon>Metazoa</taxon>
        <taxon>Ecdysozoa</taxon>
        <taxon>Tardigrada</taxon>
        <taxon>Eutardigrada</taxon>
        <taxon>Parachela</taxon>
        <taxon>Hypsibioidea</taxon>
        <taxon>Hypsibiidae</taxon>
        <taxon>Hypsibius</taxon>
    </lineage>
</organism>
<keyword evidence="3 6" id="KW-0812">Transmembrane</keyword>
<comment type="caution">
    <text evidence="8">The sequence shown here is derived from an EMBL/GenBank/DDBJ whole genome shotgun (WGS) entry which is preliminary data.</text>
</comment>
<accession>A0A1W0WQ08</accession>
<dbReference type="Gene3D" id="1.10.3430.10">
    <property type="entry name" value="Ammonium transporter AmtB like domains"/>
    <property type="match status" value="1"/>
</dbReference>
<feature type="transmembrane region" description="Helical" evidence="6">
    <location>
        <begin position="444"/>
        <end position="466"/>
    </location>
</feature>
<evidence type="ECO:0000313" key="9">
    <source>
        <dbReference type="Proteomes" id="UP000192578"/>
    </source>
</evidence>
<evidence type="ECO:0000259" key="7">
    <source>
        <dbReference type="Pfam" id="PF00909"/>
    </source>
</evidence>
<evidence type="ECO:0000256" key="3">
    <source>
        <dbReference type="ARBA" id="ARBA00022692"/>
    </source>
</evidence>
<dbReference type="PRINTS" id="PR00342">
    <property type="entry name" value="RHESUSRHD"/>
</dbReference>
<feature type="transmembrane region" description="Helical" evidence="6">
    <location>
        <begin position="273"/>
        <end position="295"/>
    </location>
</feature>
<dbReference type="InterPro" id="IPR024041">
    <property type="entry name" value="NH4_transpt_AmtB-like_dom"/>
</dbReference>
<feature type="transmembrane region" description="Helical" evidence="6">
    <location>
        <begin position="156"/>
        <end position="175"/>
    </location>
</feature>
<dbReference type="SUPFAM" id="SSF111352">
    <property type="entry name" value="Ammonium transporter"/>
    <property type="match status" value="1"/>
</dbReference>
<feature type="transmembrane region" description="Helical" evidence="6">
    <location>
        <begin position="221"/>
        <end position="243"/>
    </location>
</feature>
<dbReference type="InterPro" id="IPR029020">
    <property type="entry name" value="Ammonium/urea_transptr"/>
</dbReference>
<dbReference type="PANTHER" id="PTHR11730">
    <property type="entry name" value="AMMONIUM TRANSPORTER"/>
    <property type="match status" value="1"/>
</dbReference>
<comment type="similarity">
    <text evidence="2">Belongs to the ammonium transporter (TC 2.A.49) family. Rh subfamily.</text>
</comment>